<dbReference type="GeneID" id="36383742"/>
<dbReference type="InterPro" id="IPR011051">
    <property type="entry name" value="RmlC_Cupin_sf"/>
</dbReference>
<proteinExistence type="inferred from homology"/>
<dbReference type="Gene3D" id="2.60.120.10">
    <property type="entry name" value="Jelly Rolls"/>
    <property type="match status" value="1"/>
</dbReference>
<dbReference type="GO" id="GO:0017172">
    <property type="term" value="F:cysteine dioxygenase activity"/>
    <property type="evidence" value="ECO:0007669"/>
    <property type="project" value="UniProtKB-UniRule"/>
</dbReference>
<dbReference type="OrthoDB" id="543511at2759"/>
<feature type="cross-link" description="3'-(S-cysteinyl)-tyrosine (Cys-Tyr)" evidence="9">
    <location>
        <begin position="82"/>
        <end position="148"/>
    </location>
</feature>
<keyword evidence="4 10" id="KW-0479">Metal-binding</keyword>
<dbReference type="STRING" id="34506.A0A090LT19"/>
<dbReference type="CTD" id="36383742"/>
<dbReference type="GO" id="GO:0019448">
    <property type="term" value="P:L-cysteine catabolic process"/>
    <property type="evidence" value="ECO:0007669"/>
    <property type="project" value="TreeGrafter"/>
</dbReference>
<dbReference type="RefSeq" id="XP_024510558.1">
    <property type="nucleotide sequence ID" value="XM_024645062.1"/>
</dbReference>
<dbReference type="Pfam" id="PF05995">
    <property type="entry name" value="CDO_I"/>
    <property type="match status" value="1"/>
</dbReference>
<dbReference type="CDD" id="cd10548">
    <property type="entry name" value="cupin_CDO"/>
    <property type="match status" value="1"/>
</dbReference>
<evidence type="ECO:0000313" key="15">
    <source>
        <dbReference type="WormBase" id="SRAE_X000068900"/>
    </source>
</evidence>
<keyword evidence="6 11" id="KW-0223">Dioxygenase</keyword>
<protein>
    <recommendedName>
        <fullName evidence="3 11">Cysteine dioxygenase</fullName>
        <ecNumber evidence="3 11">1.13.11.20</ecNumber>
    </recommendedName>
</protein>
<dbReference type="OMA" id="YTENQVT"/>
<dbReference type="AlphaFoldDB" id="A0A090LT19"/>
<comment type="similarity">
    <text evidence="2 11">Belongs to the cysteine dioxygenase family.</text>
</comment>
<gene>
    <name evidence="12 14 15" type="ORF">SRAE_X000068900</name>
</gene>
<reference evidence="12 13" key="1">
    <citation type="submission" date="2014-09" db="EMBL/GenBank/DDBJ databases">
        <authorList>
            <person name="Martin A.A."/>
        </authorList>
    </citation>
    <scope>NUCLEOTIDE SEQUENCE</scope>
    <source>
        <strain evidence="13">ED321</strain>
        <strain evidence="12">ED321 Heterogonic</strain>
    </source>
</reference>
<dbReference type="GO" id="GO:0008198">
    <property type="term" value="F:ferrous iron binding"/>
    <property type="evidence" value="ECO:0007669"/>
    <property type="project" value="TreeGrafter"/>
</dbReference>
<dbReference type="WormBase" id="SRAE_X000068900">
    <property type="protein sequence ID" value="SRP02396"/>
    <property type="gene ID" value="WBGene00266248"/>
</dbReference>
<evidence type="ECO:0000256" key="10">
    <source>
        <dbReference type="PIRSR" id="PIRSR610300-51"/>
    </source>
</evidence>
<evidence type="ECO:0000256" key="11">
    <source>
        <dbReference type="RuleBase" id="RU366010"/>
    </source>
</evidence>
<keyword evidence="5 9" id="KW-0883">Thioether bond</keyword>
<feature type="binding site" evidence="10">
    <location>
        <position position="75"/>
    </location>
    <ligand>
        <name>Fe cation</name>
        <dbReference type="ChEBI" id="CHEBI:24875"/>
        <note>catalytic</note>
    </ligand>
</feature>
<evidence type="ECO:0000313" key="13">
    <source>
        <dbReference type="Proteomes" id="UP000035682"/>
    </source>
</evidence>
<keyword evidence="7 11" id="KW-0560">Oxidoreductase</keyword>
<evidence type="ECO:0000256" key="7">
    <source>
        <dbReference type="ARBA" id="ARBA00023002"/>
    </source>
</evidence>
<evidence type="ECO:0000256" key="4">
    <source>
        <dbReference type="ARBA" id="ARBA00022723"/>
    </source>
</evidence>
<evidence type="ECO:0000256" key="1">
    <source>
        <dbReference type="ARBA" id="ARBA00004759"/>
    </source>
</evidence>
<organism evidence="12">
    <name type="scientific">Strongyloides ratti</name>
    <name type="common">Parasitic roundworm</name>
    <dbReference type="NCBI Taxonomy" id="34506"/>
    <lineage>
        <taxon>Eukaryota</taxon>
        <taxon>Metazoa</taxon>
        <taxon>Ecdysozoa</taxon>
        <taxon>Nematoda</taxon>
        <taxon>Chromadorea</taxon>
        <taxon>Rhabditida</taxon>
        <taxon>Tylenchina</taxon>
        <taxon>Panagrolaimomorpha</taxon>
        <taxon>Strongyloidoidea</taxon>
        <taxon>Strongyloididae</taxon>
        <taxon>Strongyloides</taxon>
    </lineage>
</organism>
<feature type="binding site" evidence="10">
    <location>
        <position position="131"/>
    </location>
    <ligand>
        <name>Fe cation</name>
        <dbReference type="ChEBI" id="CHEBI:24875"/>
        <note>catalytic</note>
    </ligand>
</feature>
<keyword evidence="8 10" id="KW-0408">Iron</keyword>
<keyword evidence="13" id="KW-1185">Reference proteome</keyword>
<name>A0A090LT19_STRRB</name>
<dbReference type="PANTHER" id="PTHR12918:SF1">
    <property type="entry name" value="CYSTEINE DIOXYGENASE TYPE 1"/>
    <property type="match status" value="1"/>
</dbReference>
<evidence type="ECO:0000256" key="8">
    <source>
        <dbReference type="ARBA" id="ARBA00023004"/>
    </source>
</evidence>
<dbReference type="WBParaSite" id="SRAE_X000068900.1">
    <property type="protein sequence ID" value="SRAE_X000068900.1"/>
    <property type="gene ID" value="WBGene00266248"/>
</dbReference>
<dbReference type="UniPathway" id="UPA00012">
    <property type="reaction ID" value="UER00537"/>
</dbReference>
<dbReference type="InterPro" id="IPR010300">
    <property type="entry name" value="CDO_1"/>
</dbReference>
<dbReference type="GO" id="GO:0042412">
    <property type="term" value="P:taurine biosynthetic process"/>
    <property type="evidence" value="ECO:0007669"/>
    <property type="project" value="UniProtKB-UniRule"/>
</dbReference>
<evidence type="ECO:0000256" key="9">
    <source>
        <dbReference type="PIRSR" id="PIRSR610300-50"/>
    </source>
</evidence>
<evidence type="ECO:0000256" key="2">
    <source>
        <dbReference type="ARBA" id="ARBA00006622"/>
    </source>
</evidence>
<dbReference type="EMBL" id="LN609530">
    <property type="protein sequence ID" value="CEF71362.1"/>
    <property type="molecule type" value="Genomic_DNA"/>
</dbReference>
<dbReference type="SUPFAM" id="SSF51182">
    <property type="entry name" value="RmlC-like cupins"/>
    <property type="match status" value="1"/>
</dbReference>
<sequence length="194" mass="22754">MDAMLKDMRAEFDKDEYSIDSIRKILSSYKSKKEDWQKFYFYDPHKYTRNLVDTGNGKYNAMILVWPEGIISPIHDHTSNDCFVKVLYGELTETRYEWPKDESEETGMNEIGKETYSINEVTYMCDKIGLHRMENLSNSKPAVTLHVYIPGYKVCQIFDEHTGHKTKCNVTYYTKYGQKVDYKGNKEGTIVETE</sequence>
<evidence type="ECO:0000313" key="14">
    <source>
        <dbReference type="WBParaSite" id="SRAE_X000068900.1"/>
    </source>
</evidence>
<dbReference type="InterPro" id="IPR014710">
    <property type="entry name" value="RmlC-like_jellyroll"/>
</dbReference>
<evidence type="ECO:0000256" key="6">
    <source>
        <dbReference type="ARBA" id="ARBA00022964"/>
    </source>
</evidence>
<comment type="cofactor">
    <cofactor evidence="11">
        <name>Fe cation</name>
        <dbReference type="ChEBI" id="CHEBI:24875"/>
    </cofactor>
    <text evidence="11">Binds 1 Fe cation per subunit.</text>
</comment>
<comment type="pathway">
    <text evidence="1 11">Organosulfur biosynthesis; taurine biosynthesis; hypotaurine from L-cysteine: step 1/2.</text>
</comment>
<accession>A0A090LT19</accession>
<dbReference type="EC" id="1.13.11.20" evidence="3 11"/>
<evidence type="ECO:0000256" key="5">
    <source>
        <dbReference type="ARBA" id="ARBA00022784"/>
    </source>
</evidence>
<feature type="binding site" evidence="10">
    <location>
        <position position="77"/>
    </location>
    <ligand>
        <name>Fe cation</name>
        <dbReference type="ChEBI" id="CHEBI:24875"/>
        <note>catalytic</note>
    </ligand>
</feature>
<evidence type="ECO:0000256" key="3">
    <source>
        <dbReference type="ARBA" id="ARBA00013133"/>
    </source>
</evidence>
<dbReference type="PANTHER" id="PTHR12918">
    <property type="entry name" value="CYSTEINE DIOXYGENASE"/>
    <property type="match status" value="1"/>
</dbReference>
<dbReference type="Proteomes" id="UP000035682">
    <property type="component" value="Unplaced"/>
</dbReference>
<reference evidence="14" key="2">
    <citation type="submission" date="2020-12" db="UniProtKB">
        <authorList>
            <consortium name="WormBaseParasite"/>
        </authorList>
    </citation>
    <scope>IDENTIFICATION</scope>
</reference>
<comment type="catalytic activity">
    <reaction evidence="11">
        <text>L-cysteine + O2 = 3-sulfino-L-alanine + H(+)</text>
        <dbReference type="Rhea" id="RHEA:20441"/>
        <dbReference type="ChEBI" id="CHEBI:15378"/>
        <dbReference type="ChEBI" id="CHEBI:15379"/>
        <dbReference type="ChEBI" id="CHEBI:35235"/>
        <dbReference type="ChEBI" id="CHEBI:61085"/>
        <dbReference type="EC" id="1.13.11.20"/>
    </reaction>
</comment>
<evidence type="ECO:0000313" key="12">
    <source>
        <dbReference type="EMBL" id="CEF71362.1"/>
    </source>
</evidence>